<name>A0A3B6QHP3_WHEAT</name>
<dbReference type="SUPFAM" id="SSF89550">
    <property type="entry name" value="PHP domain-like"/>
    <property type="match status" value="1"/>
</dbReference>
<feature type="compositionally biased region" description="Basic residues" evidence="1">
    <location>
        <begin position="38"/>
        <end position="53"/>
    </location>
</feature>
<dbReference type="STRING" id="4565.A0A3B6QHP3"/>
<dbReference type="Gramene" id="TraesJUL6D03G03795060.1">
    <property type="protein sequence ID" value="TraesJUL6D03G03795060.1"/>
    <property type="gene ID" value="TraesJUL6D03G03795060"/>
</dbReference>
<evidence type="ECO:0000259" key="2">
    <source>
        <dbReference type="SMART" id="SM00481"/>
    </source>
</evidence>
<reference evidence="3" key="2">
    <citation type="submission" date="2018-10" db="UniProtKB">
        <authorList>
            <consortium name="EnsemblPlants"/>
        </authorList>
    </citation>
    <scope>IDENTIFICATION</scope>
</reference>
<dbReference type="EnsemblPlants" id="TraesCS6D02G281300.1">
    <property type="protein sequence ID" value="TraesCS6D02G281300.1"/>
    <property type="gene ID" value="TraesCS6D02G281300"/>
</dbReference>
<evidence type="ECO:0000313" key="3">
    <source>
        <dbReference type="EnsemblPlants" id="TraesCS6D02G281300.1"/>
    </source>
</evidence>
<keyword evidence="4" id="KW-1185">Reference proteome</keyword>
<dbReference type="PaxDb" id="4565-Traes_6DL_D3668097C.2"/>
<proteinExistence type="predicted"/>
<dbReference type="OMA" id="CTWGGAT"/>
<dbReference type="Gramene" id="TraesSYM6D03G03709730.1">
    <property type="protein sequence ID" value="TraesSYM6D03G03709730.1"/>
    <property type="gene ID" value="TraesSYM6D03G03709730"/>
</dbReference>
<accession>A0A3B6QHP3</accession>
<protein>
    <recommendedName>
        <fullName evidence="2">Polymerase/histidinol phosphatase N-terminal domain-containing protein</fullName>
    </recommendedName>
</protein>
<feature type="domain" description="Polymerase/histidinol phosphatase N-terminal" evidence="2">
    <location>
        <begin position="99"/>
        <end position="164"/>
    </location>
</feature>
<dbReference type="PANTHER" id="PTHR42924:SF3">
    <property type="entry name" value="POLYMERASE_HISTIDINOL PHOSPHATASE N-TERMINAL DOMAIN-CONTAINING PROTEIN"/>
    <property type="match status" value="1"/>
</dbReference>
<dbReference type="Pfam" id="PF02811">
    <property type="entry name" value="PHP"/>
    <property type="match status" value="1"/>
</dbReference>
<dbReference type="Gramene" id="TraesSTA6D03G03755060.1">
    <property type="protein sequence ID" value="TraesSTA6D03G03755060.1"/>
    <property type="gene ID" value="TraesSTA6D03G03755060"/>
</dbReference>
<dbReference type="InterPro" id="IPR004013">
    <property type="entry name" value="PHP_dom"/>
</dbReference>
<dbReference type="Gramene" id="TraesRN6D0100704900.1">
    <property type="protein sequence ID" value="TraesRN6D0100704900.1"/>
    <property type="gene ID" value="TraesRN6D0100704900"/>
</dbReference>
<dbReference type="AlphaFoldDB" id="A0A3B6QHP3"/>
<dbReference type="FunFam" id="1.10.150.650:FF:000002">
    <property type="entry name" value="PHP domain-containing protein"/>
    <property type="match status" value="1"/>
</dbReference>
<organism evidence="3">
    <name type="scientific">Triticum aestivum</name>
    <name type="common">Wheat</name>
    <dbReference type="NCBI Taxonomy" id="4565"/>
    <lineage>
        <taxon>Eukaryota</taxon>
        <taxon>Viridiplantae</taxon>
        <taxon>Streptophyta</taxon>
        <taxon>Embryophyta</taxon>
        <taxon>Tracheophyta</taxon>
        <taxon>Spermatophyta</taxon>
        <taxon>Magnoliopsida</taxon>
        <taxon>Liliopsida</taxon>
        <taxon>Poales</taxon>
        <taxon>Poaceae</taxon>
        <taxon>BOP clade</taxon>
        <taxon>Pooideae</taxon>
        <taxon>Triticodae</taxon>
        <taxon>Triticeae</taxon>
        <taxon>Triticinae</taxon>
        <taxon>Triticum</taxon>
    </lineage>
</organism>
<dbReference type="Proteomes" id="UP000019116">
    <property type="component" value="Chromosome 6D"/>
</dbReference>
<evidence type="ECO:0000256" key="1">
    <source>
        <dbReference type="SAM" id="MobiDB-lite"/>
    </source>
</evidence>
<dbReference type="InterPro" id="IPR003141">
    <property type="entry name" value="Pol/His_phosphatase_N"/>
</dbReference>
<dbReference type="GeneID" id="123141794"/>
<dbReference type="Gramene" id="TraesCS6D02G281300.1">
    <property type="protein sequence ID" value="TraesCS6D02G281300.1"/>
    <property type="gene ID" value="TraesCS6D02G281300"/>
</dbReference>
<dbReference type="GO" id="GO:0035312">
    <property type="term" value="F:5'-3' DNA exonuclease activity"/>
    <property type="evidence" value="ECO:0000318"/>
    <property type="project" value="GO_Central"/>
</dbReference>
<feature type="compositionally biased region" description="Low complexity" evidence="1">
    <location>
        <begin position="16"/>
        <end position="28"/>
    </location>
</feature>
<dbReference type="Gramene" id="TraesCLE_scaffold_003120_01G000100.1">
    <property type="protein sequence ID" value="TraesCLE_scaffold_003120_01G000100.1"/>
    <property type="gene ID" value="TraesCLE_scaffold_003120_01G000100"/>
</dbReference>
<dbReference type="Gramene" id="TraesCAD_scaffold_001955_01G000300.1">
    <property type="protein sequence ID" value="TraesCAD_scaffold_001955_01G000300.1"/>
    <property type="gene ID" value="TraesCAD_scaffold_001955_01G000300"/>
</dbReference>
<dbReference type="Gramene" id="TraesLDM6D03G03765730.1">
    <property type="protein sequence ID" value="TraesLDM6D03G03765730.1"/>
    <property type="gene ID" value="TraesLDM6D03G03765730"/>
</dbReference>
<dbReference type="SMR" id="A0A3B6QHP3"/>
<dbReference type="PANTHER" id="PTHR42924">
    <property type="entry name" value="EXONUCLEASE"/>
    <property type="match status" value="1"/>
</dbReference>
<dbReference type="InterPro" id="IPR016195">
    <property type="entry name" value="Pol/histidinol_Pase-like"/>
</dbReference>
<gene>
    <name evidence="3" type="primary">LOC123141794</name>
</gene>
<dbReference type="GO" id="GO:0004534">
    <property type="term" value="F:5'-3' RNA exonuclease activity"/>
    <property type="evidence" value="ECO:0000318"/>
    <property type="project" value="GO_Central"/>
</dbReference>
<dbReference type="SMART" id="SM00481">
    <property type="entry name" value="POLIIIAc"/>
    <property type="match status" value="1"/>
</dbReference>
<dbReference type="InterPro" id="IPR052018">
    <property type="entry name" value="PHP_domain"/>
</dbReference>
<dbReference type="RefSeq" id="XP_044416804.1">
    <property type="nucleotide sequence ID" value="XM_044560869.1"/>
</dbReference>
<evidence type="ECO:0000313" key="4">
    <source>
        <dbReference type="Proteomes" id="UP000019116"/>
    </source>
</evidence>
<dbReference type="Gramene" id="TraesWEE_scaffold_126000_01G000100.1">
    <property type="protein sequence ID" value="TraesWEE_scaffold_126000_01G000100.1"/>
    <property type="gene ID" value="TraesWEE_scaffold_126000_01G000100"/>
</dbReference>
<dbReference type="Gramene" id="TraesJAG6D03G03744930.1">
    <property type="protein sequence ID" value="TraesJAG6D03G03744930.1"/>
    <property type="gene ID" value="TraesJAG6D03G03744930"/>
</dbReference>
<sequence length="461" mass="49994">MTTTRPAATTEEEEMVMAASAAANATPPDADDREQQKKARARNKKKKKKKRRRAPSEEELAALRSVLLWARRGEAGDDDAADCGGHLLPAGRRRPRVAVELHAHSARSDGSLSPAALVERAHRNGVKVLALTDHDTMAGVAEAMETAKEFSIRIIPAVEISAVYSPSNGSGANEPVHVLAYFGSWGPAKSQELEKVLSSIREGRYTRAKEMLSKLRSLGMALNFEDVSNIAGNGVAPGRVHVARAMVEAGYVDNLRQAFSRYLYDGGPAYAIGSEPAGESVVQLICRTGGIAVLAHPWALKNPAPVIKDLKAAGLHAIEVYRSDGKLSGLSDLADTYELLKLGGSDYHGRDDKEEPDIGSVDLPVLAFFRFLEAAQPIWCNAIKEIFANTTERTGLNGPKECHRTSSVDDLCNMCLSSPELEETDDSEVEVLRTEFADIILSNRSCKTLTEQRAEITSLLH</sequence>
<reference evidence="3" key="1">
    <citation type="submission" date="2018-08" db="EMBL/GenBank/DDBJ databases">
        <authorList>
            <person name="Rossello M."/>
        </authorList>
    </citation>
    <scope>NUCLEOTIDE SEQUENCE [LARGE SCALE GENOMIC DNA]</scope>
    <source>
        <strain evidence="3">cv. Chinese Spring</strain>
    </source>
</reference>
<dbReference type="Gene3D" id="3.20.20.140">
    <property type="entry name" value="Metal-dependent hydrolases"/>
    <property type="match status" value="1"/>
</dbReference>
<dbReference type="Gramene" id="TraesCS6D03G0668100.1">
    <property type="protein sequence ID" value="TraesCS6D03G0668100.1.CDS"/>
    <property type="gene ID" value="TraesCS6D03G0668100"/>
</dbReference>
<dbReference type="OrthoDB" id="16564at2759"/>
<dbReference type="Gramene" id="TraesARI6D03G03726380.1">
    <property type="protein sequence ID" value="TraesARI6D03G03726380.1"/>
    <property type="gene ID" value="TraesARI6D03G03726380"/>
</dbReference>
<feature type="region of interest" description="Disordered" evidence="1">
    <location>
        <begin position="1"/>
        <end position="58"/>
    </location>
</feature>
<dbReference type="Gramene" id="TraesROB_scaffold_004003_01G000100.1">
    <property type="protein sequence ID" value="TraesROB_scaffold_004003_01G000100.1"/>
    <property type="gene ID" value="TraesROB_scaffold_004003_01G000100"/>
</dbReference>
<dbReference type="Gene3D" id="1.10.150.650">
    <property type="match status" value="1"/>
</dbReference>
<dbReference type="Gramene" id="TraesMAC6D03G03760120.1">
    <property type="protein sequence ID" value="TraesMAC6D03G03760120.1"/>
    <property type="gene ID" value="TraesMAC6D03G03760120"/>
</dbReference>
<dbReference type="Gramene" id="TraesNOR6D03G03802720.1">
    <property type="protein sequence ID" value="TraesNOR6D03G03802720.1"/>
    <property type="gene ID" value="TraesNOR6D03G03802720"/>
</dbReference>
<dbReference type="CDD" id="cd07438">
    <property type="entry name" value="PHP_HisPPase_AMP"/>
    <property type="match status" value="1"/>
</dbReference>